<accession>A0AAD2FJ73</accession>
<gene>
    <name evidence="1" type="ORF">CYCCA115_LOCUS8498</name>
</gene>
<dbReference type="InterPro" id="IPR036291">
    <property type="entry name" value="NAD(P)-bd_dom_sf"/>
</dbReference>
<dbReference type="Pfam" id="PF13561">
    <property type="entry name" value="adh_short_C2"/>
    <property type="match status" value="1"/>
</dbReference>
<dbReference type="SUPFAM" id="SSF51735">
    <property type="entry name" value="NAD(P)-binding Rossmann-fold domains"/>
    <property type="match status" value="1"/>
</dbReference>
<evidence type="ECO:0000313" key="1">
    <source>
        <dbReference type="EMBL" id="CAJ1943551.1"/>
    </source>
</evidence>
<dbReference type="PANTHER" id="PTHR43975">
    <property type="entry name" value="ZGC:101858"/>
    <property type="match status" value="1"/>
</dbReference>
<dbReference type="EMBL" id="CAKOGP040001113">
    <property type="protein sequence ID" value="CAJ1943551.1"/>
    <property type="molecule type" value="Genomic_DNA"/>
</dbReference>
<reference evidence="1" key="1">
    <citation type="submission" date="2023-08" db="EMBL/GenBank/DDBJ databases">
        <authorList>
            <person name="Audoor S."/>
            <person name="Bilcke G."/>
        </authorList>
    </citation>
    <scope>NUCLEOTIDE SEQUENCE</scope>
</reference>
<dbReference type="Proteomes" id="UP001295423">
    <property type="component" value="Unassembled WGS sequence"/>
</dbReference>
<protein>
    <submittedName>
        <fullName evidence="1">Uncharacterized protein</fullName>
    </submittedName>
</protein>
<dbReference type="AlphaFoldDB" id="A0AAD2FJ73"/>
<evidence type="ECO:0000313" key="2">
    <source>
        <dbReference type="Proteomes" id="UP001295423"/>
    </source>
</evidence>
<dbReference type="PANTHER" id="PTHR43975:SF2">
    <property type="entry name" value="EG:BACR7A4.14 PROTEIN-RELATED"/>
    <property type="match status" value="1"/>
</dbReference>
<name>A0AAD2FJ73_9STRA</name>
<keyword evidence="2" id="KW-1185">Reference proteome</keyword>
<sequence>MSSSSSSSALPSSYSSLKGKVAIITGSTQGLGEATAHLFQERGIRGLILTGRNVERGEAVAKKINDKHQAENTEATGKDRAVAYFVQADLRKMDEISKLTQAADDHFGTLHILVNAAAYTGRGSIWDTTPDLMDDMMAINLKAPFFLMQRAIQIMERDQIQGSIVNISSTASYGSLPMLAPYSISKGALNVATKNVAYAVMRSRIKVNALCIGWMDTPGEDDVQKAVHGKSDGWLQEAEAQQPFGRLLKVQEVARCIAYCASEESGMMTGCLIDFDQSVFGGGPAPCPPPQQEWDQAKGVKYSFDDTSHWW</sequence>
<dbReference type="NCBIfam" id="NF004847">
    <property type="entry name" value="PRK06198.1"/>
    <property type="match status" value="1"/>
</dbReference>
<dbReference type="CDD" id="cd05233">
    <property type="entry name" value="SDR_c"/>
    <property type="match status" value="1"/>
</dbReference>
<dbReference type="FunFam" id="3.40.50.720:FF:000084">
    <property type="entry name" value="Short-chain dehydrogenase reductase"/>
    <property type="match status" value="1"/>
</dbReference>
<dbReference type="PRINTS" id="PR00081">
    <property type="entry name" value="GDHRDH"/>
</dbReference>
<proteinExistence type="predicted"/>
<dbReference type="PRINTS" id="PR00080">
    <property type="entry name" value="SDRFAMILY"/>
</dbReference>
<dbReference type="Gene3D" id="3.40.50.720">
    <property type="entry name" value="NAD(P)-binding Rossmann-like Domain"/>
    <property type="match status" value="1"/>
</dbReference>
<comment type="caution">
    <text evidence="1">The sequence shown here is derived from an EMBL/GenBank/DDBJ whole genome shotgun (WGS) entry which is preliminary data.</text>
</comment>
<dbReference type="InterPro" id="IPR002347">
    <property type="entry name" value="SDR_fam"/>
</dbReference>
<organism evidence="1 2">
    <name type="scientific">Cylindrotheca closterium</name>
    <dbReference type="NCBI Taxonomy" id="2856"/>
    <lineage>
        <taxon>Eukaryota</taxon>
        <taxon>Sar</taxon>
        <taxon>Stramenopiles</taxon>
        <taxon>Ochrophyta</taxon>
        <taxon>Bacillariophyta</taxon>
        <taxon>Bacillariophyceae</taxon>
        <taxon>Bacillariophycidae</taxon>
        <taxon>Bacillariales</taxon>
        <taxon>Bacillariaceae</taxon>
        <taxon>Cylindrotheca</taxon>
    </lineage>
</organism>